<dbReference type="AlphaFoldDB" id="A0A7G9SFG0"/>
<dbReference type="Proteomes" id="UP000515971">
    <property type="component" value="Chromosome"/>
</dbReference>
<dbReference type="KEGG" id="slut:H9L13_07640"/>
<name>A0A7G9SFG0_9SPHN</name>
<keyword evidence="1" id="KW-1133">Transmembrane helix</keyword>
<feature type="transmembrane region" description="Helical" evidence="1">
    <location>
        <begin position="85"/>
        <end position="107"/>
    </location>
</feature>
<dbReference type="RefSeq" id="WP_187537177.1">
    <property type="nucleotide sequence ID" value="NZ_BAABJT010000001.1"/>
</dbReference>
<sequence>MLKPADPQQQPPERPVGEVVHDLIEGGKAYARAELGVAKAVAAAKARALALPAGLFGAAFALVQAAITALAVGVFAALYWAFGPILAGLVAFLIFSALAGALAWYAVHRLKRDL</sequence>
<organism evidence="2 3">
    <name type="scientific">Sphingomonas lutea</name>
    <dbReference type="NCBI Taxonomy" id="1045317"/>
    <lineage>
        <taxon>Bacteria</taxon>
        <taxon>Pseudomonadati</taxon>
        <taxon>Pseudomonadota</taxon>
        <taxon>Alphaproteobacteria</taxon>
        <taxon>Sphingomonadales</taxon>
        <taxon>Sphingomonadaceae</taxon>
        <taxon>Sphingomonas</taxon>
    </lineage>
</organism>
<keyword evidence="1" id="KW-0472">Membrane</keyword>
<gene>
    <name evidence="2" type="ORF">H9L13_07640</name>
</gene>
<proteinExistence type="predicted"/>
<dbReference type="InterPro" id="IPR009937">
    <property type="entry name" value="Phage_holin_3_6"/>
</dbReference>
<keyword evidence="1" id="KW-0812">Transmembrane</keyword>
<keyword evidence="3" id="KW-1185">Reference proteome</keyword>
<evidence type="ECO:0000256" key="1">
    <source>
        <dbReference type="SAM" id="Phobius"/>
    </source>
</evidence>
<evidence type="ECO:0000313" key="3">
    <source>
        <dbReference type="Proteomes" id="UP000515971"/>
    </source>
</evidence>
<dbReference type="EMBL" id="CP060718">
    <property type="protein sequence ID" value="QNN66585.1"/>
    <property type="molecule type" value="Genomic_DNA"/>
</dbReference>
<dbReference type="Pfam" id="PF07332">
    <property type="entry name" value="Phage_holin_3_6"/>
    <property type="match status" value="1"/>
</dbReference>
<protein>
    <submittedName>
        <fullName evidence="2">Phage holin family protein</fullName>
    </submittedName>
</protein>
<accession>A0A7G9SFG0</accession>
<evidence type="ECO:0000313" key="2">
    <source>
        <dbReference type="EMBL" id="QNN66585.1"/>
    </source>
</evidence>
<reference evidence="2 3" key="1">
    <citation type="submission" date="2020-08" db="EMBL/GenBank/DDBJ databases">
        <title>Genome sequence of Sphingomonas lutea KCTC 23642T.</title>
        <authorList>
            <person name="Hyun D.-W."/>
            <person name="Bae J.-W."/>
        </authorList>
    </citation>
    <scope>NUCLEOTIDE SEQUENCE [LARGE SCALE GENOMIC DNA]</scope>
    <source>
        <strain evidence="2 3">KCTC 23642</strain>
    </source>
</reference>
<feature type="transmembrane region" description="Helical" evidence="1">
    <location>
        <begin position="55"/>
        <end position="79"/>
    </location>
</feature>